<dbReference type="Gene3D" id="2.60.40.740">
    <property type="match status" value="3"/>
</dbReference>
<dbReference type="Proteomes" id="UP000287239">
    <property type="component" value="Unassembled WGS sequence"/>
</dbReference>
<dbReference type="InterPro" id="IPR027994">
    <property type="entry name" value="WxL_dom"/>
</dbReference>
<evidence type="ECO:0000259" key="5">
    <source>
        <dbReference type="Pfam" id="PF13731"/>
    </source>
</evidence>
<keyword evidence="3" id="KW-0732">Signal</keyword>
<feature type="domain" description="MucBP" evidence="4">
    <location>
        <begin position="784"/>
        <end position="845"/>
    </location>
</feature>
<feature type="signal peptide" evidence="3">
    <location>
        <begin position="1"/>
        <end position="27"/>
    </location>
</feature>
<reference evidence="6 7" key="1">
    <citation type="submission" date="2017-05" db="EMBL/GenBank/DDBJ databases">
        <title>Vagococcus spp. assemblies.</title>
        <authorList>
            <person name="Gulvik C.A."/>
        </authorList>
    </citation>
    <scope>NUCLEOTIDE SEQUENCE [LARGE SCALE GENOMIC DNA]</scope>
    <source>
        <strain evidence="6 7">NCFB 2777</strain>
    </source>
</reference>
<evidence type="ECO:0000256" key="3">
    <source>
        <dbReference type="SAM" id="SignalP"/>
    </source>
</evidence>
<name>A0A429ZSA0_9ENTE</name>
<feature type="domain" description="WxL" evidence="5">
    <location>
        <begin position="1216"/>
        <end position="1354"/>
    </location>
</feature>
<proteinExistence type="predicted"/>
<feature type="domain" description="MucBP" evidence="4">
    <location>
        <begin position="1000"/>
        <end position="1063"/>
    </location>
</feature>
<evidence type="ECO:0000313" key="7">
    <source>
        <dbReference type="Proteomes" id="UP000287239"/>
    </source>
</evidence>
<keyword evidence="1" id="KW-0677">Repeat</keyword>
<evidence type="ECO:0008006" key="8">
    <source>
        <dbReference type="Google" id="ProtNLM"/>
    </source>
</evidence>
<evidence type="ECO:0000313" key="6">
    <source>
        <dbReference type="EMBL" id="RST96614.1"/>
    </source>
</evidence>
<accession>A0A429ZSA0</accession>
<evidence type="ECO:0000256" key="2">
    <source>
        <dbReference type="SAM" id="MobiDB-lite"/>
    </source>
</evidence>
<dbReference type="EMBL" id="NGJU01000006">
    <property type="protein sequence ID" value="RST96614.1"/>
    <property type="molecule type" value="Genomic_DNA"/>
</dbReference>
<organism evidence="6 7">
    <name type="scientific">Vagococcus salmoninarum</name>
    <dbReference type="NCBI Taxonomy" id="2739"/>
    <lineage>
        <taxon>Bacteria</taxon>
        <taxon>Bacillati</taxon>
        <taxon>Bacillota</taxon>
        <taxon>Bacilli</taxon>
        <taxon>Lactobacillales</taxon>
        <taxon>Enterococcaceae</taxon>
        <taxon>Vagococcus</taxon>
    </lineage>
</organism>
<dbReference type="RefSeq" id="WP_126778895.1">
    <property type="nucleotide sequence ID" value="NZ_NGJU01000006.1"/>
</dbReference>
<dbReference type="OrthoDB" id="2193590at2"/>
<dbReference type="Gene3D" id="3.10.20.320">
    <property type="entry name" value="Putative peptidoglycan bound protein (lpxtg motif)"/>
    <property type="match status" value="3"/>
</dbReference>
<dbReference type="GeneID" id="98567744"/>
<feature type="domain" description="MucBP" evidence="4">
    <location>
        <begin position="561"/>
        <end position="625"/>
    </location>
</feature>
<dbReference type="InterPro" id="IPR009459">
    <property type="entry name" value="MucBP_dom"/>
</dbReference>
<comment type="caution">
    <text evidence="6">The sequence shown here is derived from an EMBL/GenBank/DDBJ whole genome shotgun (WGS) entry which is preliminary data.</text>
</comment>
<dbReference type="Pfam" id="PF06458">
    <property type="entry name" value="MucBP"/>
    <property type="match status" value="3"/>
</dbReference>
<protein>
    <recommendedName>
        <fullName evidence="8">WxL domain-containing protein</fullName>
    </recommendedName>
</protein>
<evidence type="ECO:0000259" key="4">
    <source>
        <dbReference type="Pfam" id="PF06458"/>
    </source>
</evidence>
<sequence length="1357" mass="148936">MKKITFKKALVALMVCTNLLSPVTSIAATTIDSSQTMNSIEETMESSNVPENSDSQVETNVPANSESSEQQIDNLSLTFAGTTFYKDKDFEIKIKGVAFKQTFVLRAPNKLAIQEDETLKRNQGSIKALSKTEKDGMTEWEFQLLKSEVDLSVIAQVNDVGVLDVEIESNNSSAIDDILIVNRPQISLPNFPELKPSTDDETRLFDYKLLDEKGDRDGFKKQSINTPVKIPFARQDEKDTRDYYMYFGSVKKFDKTKNFVSRKNVDPEYPPSDPTNDKTGSTVGLKINGDLIPVTSPQVIAVPNDQNGSVISYSFAQELGGYGGRATFDLASVNSNMEILSGVQQGGAGSDPRIGSHIEELYTDEKNGKIMAYGKLEGYGYEQGMNETVYYVRVLGAPVNNSTGRIRYSMKYYNATPNSLDVVPSFGVHMDIQGLHDKSLMYSLGDRKGIYFKEDGEKGRAVGDGLPYYVFFYRDGYGNGANPPAKYKGNDDAEYTLKGNFREETSLNISEEKDPGKDNTYPYYSHPGWIYLWNKKTIPSKGIDQIDMDISVGTVGPDKIPVTVNYLNEDGDAISAEKSYIIDEGKSYSEKPKKINGFEYDRVEGSKESGIVKEGDVIEINYFYTSEQFELSQEVTHLDGTTADAGNVKTGEELIYTVNLTSNIKSELLTPLYNKFEIKNVLDENLEDVKDVTLVNSSGKNVGTAKYDTGSKAVVGSLKLLDNVKSSESLVLSYHATVKNDAPGGSKIKEQATAGGTYSGIPEIPAREQTSNEVESTVVNSASVLVKYVNEDGVEIHERKAYELAEDGKYDEKEIDIDGFVFDHAEGATSGTAQAGEVVEIIFHYKSEQFEIIQKVSRLDGSSADIVKNEEELIYTVELNSKLKEGTILYNDFTIVEEIDLSLEDIKEVTFVDSKGKTVGTAAYDSGTNTVTATLSAADAVPSTESLVLSYHGKVKADAPEGTIIKEQATAGGSYVGTPEIPAREQVSNEVESKIMNSATVLVKYVNEDGVEISESKSYELDEDGNYEEHEIEIDGFIFDHAEGTTSGTAQPGENVIIIFHYKSNQFEITQEVSRLDGSSANAVKNEEELIYTVKVTSKLQTETSLYNEFVINEPIDPSLENIKDVTLVDGAGQPVGKATFDSAKQAVVATLAAADKVKGTENLVLSYHATVKKETAAPQGTEIKEQATAGGSYVGTPEIPAREQTSNEVISVIIGGELIFESAPDTLDFGQDLKISLREETYPVITKDNPLTVIDTRGKGEVWSMTAKMTKLMVNGEHTLAESMHYIMNGKSQLMTLETSANVYDKVTDSDDAVVISDEWLETTEGPVLKVGKNEAQLGNYQGIIQWTLQDVPLSE</sequence>
<gene>
    <name evidence="6" type="ORF">CBF35_05120</name>
</gene>
<evidence type="ECO:0000256" key="1">
    <source>
        <dbReference type="ARBA" id="ARBA00022737"/>
    </source>
</evidence>
<keyword evidence="7" id="KW-1185">Reference proteome</keyword>
<dbReference type="Pfam" id="PF13731">
    <property type="entry name" value="WxL"/>
    <property type="match status" value="1"/>
</dbReference>
<feature type="region of interest" description="Disordered" evidence="2">
    <location>
        <begin position="42"/>
        <end position="68"/>
    </location>
</feature>
<feature type="chain" id="PRO_5019002001" description="WxL domain-containing protein" evidence="3">
    <location>
        <begin position="28"/>
        <end position="1357"/>
    </location>
</feature>